<reference evidence="3 4" key="1">
    <citation type="submission" date="2024-02" db="EMBL/GenBank/DDBJ databases">
        <title>De novo assembly and annotation of 12 fungi associated with fruit tree decline syndrome in Ontario, Canada.</title>
        <authorList>
            <person name="Sulman M."/>
            <person name="Ellouze W."/>
            <person name="Ilyukhin E."/>
        </authorList>
    </citation>
    <scope>NUCLEOTIDE SEQUENCE [LARGE SCALE GENOMIC DNA]</scope>
    <source>
        <strain evidence="3 4">M11/M66-122</strain>
    </source>
</reference>
<dbReference type="PANTHER" id="PTHR23257">
    <property type="entry name" value="SERINE-THREONINE PROTEIN KINASE"/>
    <property type="match status" value="1"/>
</dbReference>
<feature type="compositionally biased region" description="Polar residues" evidence="1">
    <location>
        <begin position="420"/>
        <end position="429"/>
    </location>
</feature>
<feature type="compositionally biased region" description="Basic and acidic residues" evidence="1">
    <location>
        <begin position="430"/>
        <end position="445"/>
    </location>
</feature>
<proteinExistence type="predicted"/>
<name>A0AAN9V186_9PEZI</name>
<accession>A0AAN9V186</accession>
<feature type="compositionally biased region" description="Basic and acidic residues" evidence="1">
    <location>
        <begin position="504"/>
        <end position="513"/>
    </location>
</feature>
<dbReference type="GO" id="GO:0005524">
    <property type="term" value="F:ATP binding"/>
    <property type="evidence" value="ECO:0007669"/>
    <property type="project" value="InterPro"/>
</dbReference>
<dbReference type="AlphaFoldDB" id="A0AAN9V186"/>
<gene>
    <name evidence="3" type="ORF">SLS62_000068</name>
</gene>
<feature type="compositionally biased region" description="Basic and acidic residues" evidence="1">
    <location>
        <begin position="471"/>
        <end position="494"/>
    </location>
</feature>
<dbReference type="GO" id="GO:0007165">
    <property type="term" value="P:signal transduction"/>
    <property type="evidence" value="ECO:0007669"/>
    <property type="project" value="TreeGrafter"/>
</dbReference>
<dbReference type="Pfam" id="PF00069">
    <property type="entry name" value="Pkinase"/>
    <property type="match status" value="1"/>
</dbReference>
<evidence type="ECO:0000256" key="1">
    <source>
        <dbReference type="SAM" id="MobiDB-lite"/>
    </source>
</evidence>
<feature type="region of interest" description="Disordered" evidence="1">
    <location>
        <begin position="390"/>
        <end position="598"/>
    </location>
</feature>
<dbReference type="GO" id="GO:0005737">
    <property type="term" value="C:cytoplasm"/>
    <property type="evidence" value="ECO:0007669"/>
    <property type="project" value="TreeGrafter"/>
</dbReference>
<feature type="compositionally biased region" description="Basic and acidic residues" evidence="1">
    <location>
        <begin position="354"/>
        <end position="367"/>
    </location>
</feature>
<dbReference type="InterPro" id="IPR011009">
    <property type="entry name" value="Kinase-like_dom_sf"/>
</dbReference>
<dbReference type="InterPro" id="IPR050167">
    <property type="entry name" value="Ser_Thr_protein_kinase"/>
</dbReference>
<sequence length="610" mass="68927">MVQHLRCRRVRERDIQFDSHVSGFVYKVRVNGRPLIKKEIPGPDTVEEFLYEVNALNYLGFSESVIEFYGVVVDDDEHVKGLLISYAEKGALIDLIYDSQEHDLKLPWSLREKWARQIVKGLADIHESGFVQGDFTLSNIVIDHNDNAKIIDINRRGCPVGWEPPEATPLIDSNQRISMYIGVKSDLYQLGMVLWALATQEDEPEAHRPLRLTSEITVPRYYRNIVAYCLHENPRVRKHAKELLGMFPEPVIDLDPNHVDPPRISVDYDDRREIYQVADFQHNGFPQIRVVEPQNDPPYLKDLRMSPDSSEPDYPRRGRSPPSPMSSNRDRYYSPNVHDDATWPTSMDAYADMADPKSNRTRAETPRDTQAQAAMDIAEQLVRDLRNIEEGLQDEPASERAQATGGESRTAEAAPVLKTTGAQTPANGSERSRDGDIPIKDDTRSSSDYGDQHAAVTARDATPRAQVTSRPKTDNSLDLDPRVTEAREARDNSKGKGRARGKRRIEATAHLENDIELGEEEDLETRSSGANYTHDRKEEGPTRTTEARRSSDNEPRSRESPTTHRADPNDDLMGVGSAYDKPVEYRQSFSDEDLGLSSNLTHDVNVTSMA</sequence>
<dbReference type="Proteomes" id="UP001320420">
    <property type="component" value="Unassembled WGS sequence"/>
</dbReference>
<dbReference type="SUPFAM" id="SSF56112">
    <property type="entry name" value="Protein kinase-like (PK-like)"/>
    <property type="match status" value="1"/>
</dbReference>
<dbReference type="GO" id="GO:0004672">
    <property type="term" value="F:protein kinase activity"/>
    <property type="evidence" value="ECO:0007669"/>
    <property type="project" value="InterPro"/>
</dbReference>
<feature type="region of interest" description="Disordered" evidence="1">
    <location>
        <begin position="286"/>
        <end position="371"/>
    </location>
</feature>
<feature type="compositionally biased region" description="Basic and acidic residues" evidence="1">
    <location>
        <begin position="328"/>
        <end position="341"/>
    </location>
</feature>
<evidence type="ECO:0000259" key="2">
    <source>
        <dbReference type="PROSITE" id="PS50011"/>
    </source>
</evidence>
<protein>
    <recommendedName>
        <fullName evidence="2">Protein kinase domain-containing protein</fullName>
    </recommendedName>
</protein>
<dbReference type="PROSITE" id="PS50011">
    <property type="entry name" value="PROTEIN_KINASE_DOM"/>
    <property type="match status" value="1"/>
</dbReference>
<evidence type="ECO:0000313" key="3">
    <source>
        <dbReference type="EMBL" id="KAK7757691.1"/>
    </source>
</evidence>
<dbReference type="Gene3D" id="1.10.510.10">
    <property type="entry name" value="Transferase(Phosphotransferase) domain 1"/>
    <property type="match status" value="1"/>
</dbReference>
<evidence type="ECO:0000313" key="4">
    <source>
        <dbReference type="Proteomes" id="UP001320420"/>
    </source>
</evidence>
<feature type="compositionally biased region" description="Basic and acidic residues" evidence="1">
    <location>
        <begin position="533"/>
        <end position="568"/>
    </location>
</feature>
<dbReference type="CDD" id="cd00180">
    <property type="entry name" value="PKc"/>
    <property type="match status" value="1"/>
</dbReference>
<keyword evidence="4" id="KW-1185">Reference proteome</keyword>
<comment type="caution">
    <text evidence="3">The sequence shown here is derived from an EMBL/GenBank/DDBJ whole genome shotgun (WGS) entry which is preliminary data.</text>
</comment>
<dbReference type="InterPro" id="IPR000719">
    <property type="entry name" value="Prot_kinase_dom"/>
</dbReference>
<dbReference type="EMBL" id="JAKJXP020000001">
    <property type="protein sequence ID" value="KAK7757691.1"/>
    <property type="molecule type" value="Genomic_DNA"/>
</dbReference>
<organism evidence="3 4">
    <name type="scientific">Diatrype stigma</name>
    <dbReference type="NCBI Taxonomy" id="117547"/>
    <lineage>
        <taxon>Eukaryota</taxon>
        <taxon>Fungi</taxon>
        <taxon>Dikarya</taxon>
        <taxon>Ascomycota</taxon>
        <taxon>Pezizomycotina</taxon>
        <taxon>Sordariomycetes</taxon>
        <taxon>Xylariomycetidae</taxon>
        <taxon>Xylariales</taxon>
        <taxon>Diatrypaceae</taxon>
        <taxon>Diatrype</taxon>
    </lineage>
</organism>
<feature type="compositionally biased region" description="Acidic residues" evidence="1">
    <location>
        <begin position="514"/>
        <end position="523"/>
    </location>
</feature>
<feature type="domain" description="Protein kinase" evidence="2">
    <location>
        <begin position="11"/>
        <end position="252"/>
    </location>
</feature>